<reference evidence="8 9" key="1">
    <citation type="submission" date="2024-01" db="EMBL/GenBank/DDBJ databases">
        <title>Multi-omics insights into the function and evolution of sodium benzoate biodegradation pathways in Benzoatithermus flavus gen. nov., sp. nov. from hot spring.</title>
        <authorList>
            <person name="Hu C.-J."/>
            <person name="Li W.-J."/>
        </authorList>
    </citation>
    <scope>NUCLEOTIDE SEQUENCE [LARGE SCALE GENOMIC DNA]</scope>
    <source>
        <strain evidence="8 9">SYSU G07066</strain>
    </source>
</reference>
<dbReference type="Proteomes" id="UP001375743">
    <property type="component" value="Unassembled WGS sequence"/>
</dbReference>
<keyword evidence="2" id="KW-1003">Cell membrane</keyword>
<evidence type="ECO:0000259" key="7">
    <source>
        <dbReference type="Pfam" id="PF02687"/>
    </source>
</evidence>
<feature type="transmembrane region" description="Helical" evidence="6">
    <location>
        <begin position="426"/>
        <end position="448"/>
    </location>
</feature>
<evidence type="ECO:0000256" key="6">
    <source>
        <dbReference type="SAM" id="Phobius"/>
    </source>
</evidence>
<evidence type="ECO:0000256" key="3">
    <source>
        <dbReference type="ARBA" id="ARBA00022692"/>
    </source>
</evidence>
<proteinExistence type="predicted"/>
<dbReference type="PANTHER" id="PTHR30287">
    <property type="entry name" value="MEMBRANE COMPONENT OF PREDICTED ABC SUPERFAMILY METABOLITE UPTAKE TRANSPORTER"/>
    <property type="match status" value="1"/>
</dbReference>
<feature type="transmembrane region" description="Helical" evidence="6">
    <location>
        <begin position="479"/>
        <end position="500"/>
    </location>
</feature>
<evidence type="ECO:0000313" key="9">
    <source>
        <dbReference type="Proteomes" id="UP001375743"/>
    </source>
</evidence>
<dbReference type="EMBL" id="JBBLZC010000028">
    <property type="protein sequence ID" value="MEK0085481.1"/>
    <property type="molecule type" value="Genomic_DNA"/>
</dbReference>
<feature type="domain" description="ABC3 transporter permease C-terminal" evidence="7">
    <location>
        <begin position="264"/>
        <end position="382"/>
    </location>
</feature>
<evidence type="ECO:0000256" key="4">
    <source>
        <dbReference type="ARBA" id="ARBA00022989"/>
    </source>
</evidence>
<comment type="subcellular location">
    <subcellularLocation>
        <location evidence="1">Cell membrane</location>
        <topology evidence="1">Multi-pass membrane protein</topology>
    </subcellularLocation>
</comment>
<keyword evidence="4 6" id="KW-1133">Transmembrane helix</keyword>
<evidence type="ECO:0000256" key="5">
    <source>
        <dbReference type="ARBA" id="ARBA00023136"/>
    </source>
</evidence>
<dbReference type="InterPro" id="IPR038766">
    <property type="entry name" value="Membrane_comp_ABC_pdt"/>
</dbReference>
<feature type="domain" description="ABC3 transporter permease C-terminal" evidence="7">
    <location>
        <begin position="719"/>
        <end position="831"/>
    </location>
</feature>
<keyword evidence="3 6" id="KW-0812">Transmembrane</keyword>
<sequence>MSRLSAWSLALRLAARDLRGTGSSFIVLLAALTLGVAIIAAVGILNRGVGTALSRDARVLLGGDVELEQANAPIAEADLARIVPPGAELGRVVETSTLATSASERSLAVSLKAVDGLYPLVGAVRLDPPLPLAEALRDRGAVVEPALLARLGMAVGDRVRVGEVMVRIAATLVREPDRVGGLFSLGPRMIVADATLEAARILQPGALARYEYRLALPEGIDAPGFVAELAQRFPDAGWRARSPRDVQPQVTRFTDRLATFLTLAGLTALLTGGLGIALTIETHLARRTATIATLKCLGASGAQVFRIYLGQVLLLAAAGTALGLVLGLLLPLLTRLLPEGTLPVAPDPGLYPMPLLLAAAAGLVTTFVFALWPLAIAREISPAGLFRALVAPPRRWPRRSCLALLAVAVLILAGIAIISVPQPGIGAWFVLTVAAAALLLWGLTRLILLGARRFGHKGGFALRLALANLHRPGSSSPRVIVGLGAGVTLLVAVAALAANLRREIADSLPTRAPALYLIDIQAPQRDTLAAILAEVPGARLEQLLPSLRARVVRIKGRPVEQVPIGSEVAWTVRRDRGLTYAATMPEGSELVAGAWWPADYAGPPLVSIDEEIARGYGVGIGDSLGFNVLGRLIEARIANIRREVDWSGGRLDFLFILDPATLQGAPHSFVASAGLPATEEPGLLDLLARRLPNVTPISLREIVARATELLARIELAVMAVAGVTLSGGVLALAGGILAARQRQRYETVVLKVLGARRAVLLRAFLVEYLVIGAAAAAVGGLLGSLAAWVVVDRVMHLPFSPAPFPLAGVLLLTVAAVLAVGAVSLWRLIGLPAAPVLREA</sequence>
<gene>
    <name evidence="8" type="ORF">U1T56_20195</name>
</gene>
<feature type="transmembrane region" description="Helical" evidence="6">
    <location>
        <begin position="25"/>
        <end position="45"/>
    </location>
</feature>
<evidence type="ECO:0000256" key="2">
    <source>
        <dbReference type="ARBA" id="ARBA00022475"/>
    </source>
</evidence>
<accession>A0ABU8XWR0</accession>
<evidence type="ECO:0000256" key="1">
    <source>
        <dbReference type="ARBA" id="ARBA00004651"/>
    </source>
</evidence>
<dbReference type="RefSeq" id="WP_418161331.1">
    <property type="nucleotide sequence ID" value="NZ_JBBLZC010000028.1"/>
</dbReference>
<feature type="transmembrane region" description="Helical" evidence="6">
    <location>
        <begin position="353"/>
        <end position="377"/>
    </location>
</feature>
<protein>
    <submittedName>
        <fullName evidence="8">FtsX-like permease family protein</fullName>
    </submittedName>
</protein>
<organism evidence="8 9">
    <name type="scientific">Benzoatithermus flavus</name>
    <dbReference type="NCBI Taxonomy" id="3108223"/>
    <lineage>
        <taxon>Bacteria</taxon>
        <taxon>Pseudomonadati</taxon>
        <taxon>Pseudomonadota</taxon>
        <taxon>Alphaproteobacteria</taxon>
        <taxon>Geminicoccales</taxon>
        <taxon>Geminicoccaceae</taxon>
        <taxon>Benzoatithermus</taxon>
    </lineage>
</organism>
<keyword evidence="5 6" id="KW-0472">Membrane</keyword>
<feature type="transmembrane region" description="Helical" evidence="6">
    <location>
        <begin position="401"/>
        <end position="420"/>
    </location>
</feature>
<feature type="transmembrane region" description="Helical" evidence="6">
    <location>
        <begin position="715"/>
        <end position="738"/>
    </location>
</feature>
<keyword evidence="9" id="KW-1185">Reference proteome</keyword>
<feature type="transmembrane region" description="Helical" evidence="6">
    <location>
        <begin position="257"/>
        <end position="278"/>
    </location>
</feature>
<dbReference type="Pfam" id="PF02687">
    <property type="entry name" value="FtsX"/>
    <property type="match status" value="2"/>
</dbReference>
<feature type="transmembrane region" description="Helical" evidence="6">
    <location>
        <begin position="312"/>
        <end position="333"/>
    </location>
</feature>
<name>A0ABU8XWR0_9PROT</name>
<evidence type="ECO:0000313" key="8">
    <source>
        <dbReference type="EMBL" id="MEK0085481.1"/>
    </source>
</evidence>
<dbReference type="InterPro" id="IPR003838">
    <property type="entry name" value="ABC3_permease_C"/>
</dbReference>
<dbReference type="PANTHER" id="PTHR30287:SF1">
    <property type="entry name" value="INNER MEMBRANE PROTEIN"/>
    <property type="match status" value="1"/>
</dbReference>
<feature type="transmembrane region" description="Helical" evidence="6">
    <location>
        <begin position="759"/>
        <end position="791"/>
    </location>
</feature>
<comment type="caution">
    <text evidence="8">The sequence shown here is derived from an EMBL/GenBank/DDBJ whole genome shotgun (WGS) entry which is preliminary data.</text>
</comment>
<feature type="transmembrane region" description="Helical" evidence="6">
    <location>
        <begin position="803"/>
        <end position="829"/>
    </location>
</feature>